<reference evidence="2" key="1">
    <citation type="submission" date="2019-03" db="EMBL/GenBank/DDBJ databases">
        <title>Single cell metagenomics reveals metabolic interactions within the superorganism composed of flagellate Streblomastix strix and complex community of Bacteroidetes bacteria on its surface.</title>
        <authorList>
            <person name="Treitli S.C."/>
            <person name="Kolisko M."/>
            <person name="Husnik F."/>
            <person name="Keeling P."/>
            <person name="Hampl V."/>
        </authorList>
    </citation>
    <scope>NUCLEOTIDE SEQUENCE</scope>
    <source>
        <strain evidence="2">STM</strain>
    </source>
</reference>
<dbReference type="Gene3D" id="2.40.50.140">
    <property type="entry name" value="Nucleic acid-binding proteins"/>
    <property type="match status" value="1"/>
</dbReference>
<gene>
    <name evidence="2" type="ORF">EZS27_015110</name>
</gene>
<evidence type="ECO:0000259" key="1">
    <source>
        <dbReference type="Pfam" id="PF18693"/>
    </source>
</evidence>
<accession>A0A5J4RT60</accession>
<dbReference type="EMBL" id="SNRY01000764">
    <property type="protein sequence ID" value="KAA6336748.1"/>
    <property type="molecule type" value="Genomic_DNA"/>
</dbReference>
<feature type="domain" description="TRAM" evidence="1">
    <location>
        <begin position="1"/>
        <end position="41"/>
    </location>
</feature>
<organism evidence="2">
    <name type="scientific">termite gut metagenome</name>
    <dbReference type="NCBI Taxonomy" id="433724"/>
    <lineage>
        <taxon>unclassified sequences</taxon>
        <taxon>metagenomes</taxon>
        <taxon>organismal metagenomes</taxon>
    </lineage>
</organism>
<keyword evidence="2" id="KW-0687">Ribonucleoprotein</keyword>
<keyword evidence="2" id="KW-0808">Transferase</keyword>
<name>A0A5J4RT60_9ZZZZ</name>
<protein>
    <submittedName>
        <fullName evidence="2">Ribosomal protein S12 methylthiotransferase RimO</fullName>
        <ecNumber evidence="2">2.8.4.4</ecNumber>
    </submittedName>
</protein>
<comment type="caution">
    <text evidence="2">The sequence shown here is derived from an EMBL/GenBank/DDBJ whole genome shotgun (WGS) entry which is preliminary data.</text>
</comment>
<dbReference type="AlphaFoldDB" id="A0A5J4RT60"/>
<dbReference type="InterPro" id="IPR002792">
    <property type="entry name" value="TRAM_dom"/>
</dbReference>
<dbReference type="InterPro" id="IPR012340">
    <property type="entry name" value="NA-bd_OB-fold"/>
</dbReference>
<dbReference type="Pfam" id="PF18693">
    <property type="entry name" value="TRAM_2"/>
    <property type="match status" value="1"/>
</dbReference>
<proteinExistence type="predicted"/>
<dbReference type="GO" id="GO:0103039">
    <property type="term" value="F:protein methylthiotransferase activity"/>
    <property type="evidence" value="ECO:0007669"/>
    <property type="project" value="UniProtKB-EC"/>
</dbReference>
<keyword evidence="2" id="KW-0689">Ribosomal protein</keyword>
<feature type="non-terminal residue" evidence="2">
    <location>
        <position position="1"/>
    </location>
</feature>
<evidence type="ECO:0000313" key="2">
    <source>
        <dbReference type="EMBL" id="KAA6336748.1"/>
    </source>
</evidence>
<sequence>DRIEGDYYIGRTEFDSPEVDPEVLIKRSEHLIIGNFYPIEII</sequence>
<dbReference type="GO" id="GO:0005840">
    <property type="term" value="C:ribosome"/>
    <property type="evidence" value="ECO:0007669"/>
    <property type="project" value="UniProtKB-KW"/>
</dbReference>
<dbReference type="EC" id="2.8.4.4" evidence="2"/>